<gene>
    <name evidence="2" type="ORF">ACFSJT_03995</name>
</gene>
<feature type="signal peptide" evidence="1">
    <location>
        <begin position="1"/>
        <end position="23"/>
    </location>
</feature>
<comment type="caution">
    <text evidence="2">The sequence shown here is derived from an EMBL/GenBank/DDBJ whole genome shotgun (WGS) entry which is preliminary data.</text>
</comment>
<evidence type="ECO:0000256" key="1">
    <source>
        <dbReference type="SAM" id="SignalP"/>
    </source>
</evidence>
<evidence type="ECO:0000313" key="2">
    <source>
        <dbReference type="EMBL" id="MFD2185941.1"/>
    </source>
</evidence>
<protein>
    <recommendedName>
        <fullName evidence="4">DUF4251 domain-containing protein</fullName>
    </recommendedName>
</protein>
<keyword evidence="3" id="KW-1185">Reference proteome</keyword>
<organism evidence="2 3">
    <name type="scientific">Aquimarina celericrescens</name>
    <dbReference type="NCBI Taxonomy" id="1964542"/>
    <lineage>
        <taxon>Bacteria</taxon>
        <taxon>Pseudomonadati</taxon>
        <taxon>Bacteroidota</taxon>
        <taxon>Flavobacteriia</taxon>
        <taxon>Flavobacteriales</taxon>
        <taxon>Flavobacteriaceae</taxon>
        <taxon>Aquimarina</taxon>
    </lineage>
</organism>
<keyword evidence="1" id="KW-0732">Signal</keyword>
<dbReference type="RefSeq" id="WP_378318928.1">
    <property type="nucleotide sequence ID" value="NZ_JBHUHY010000003.1"/>
</dbReference>
<proteinExistence type="predicted"/>
<reference evidence="3" key="1">
    <citation type="journal article" date="2019" name="Int. J. Syst. Evol. Microbiol.">
        <title>The Global Catalogue of Microorganisms (GCM) 10K type strain sequencing project: providing services to taxonomists for standard genome sequencing and annotation.</title>
        <authorList>
            <consortium name="The Broad Institute Genomics Platform"/>
            <consortium name="The Broad Institute Genome Sequencing Center for Infectious Disease"/>
            <person name="Wu L."/>
            <person name="Ma J."/>
        </authorList>
    </citation>
    <scope>NUCLEOTIDE SEQUENCE [LARGE SCALE GENOMIC DNA]</scope>
    <source>
        <strain evidence="3">DT92</strain>
    </source>
</reference>
<accession>A0ABW5AT95</accession>
<evidence type="ECO:0000313" key="3">
    <source>
        <dbReference type="Proteomes" id="UP001597344"/>
    </source>
</evidence>
<evidence type="ECO:0008006" key="4">
    <source>
        <dbReference type="Google" id="ProtNLM"/>
    </source>
</evidence>
<dbReference type="EMBL" id="JBHUHY010000003">
    <property type="protein sequence ID" value="MFD2185941.1"/>
    <property type="molecule type" value="Genomic_DNA"/>
</dbReference>
<feature type="chain" id="PRO_5046715571" description="DUF4251 domain-containing protein" evidence="1">
    <location>
        <begin position="24"/>
        <end position="185"/>
    </location>
</feature>
<name>A0ABW5AT95_9FLAO</name>
<dbReference type="Proteomes" id="UP001597344">
    <property type="component" value="Unassembled WGS sequence"/>
</dbReference>
<sequence>MKKFIFIYSVASMLCLISYGQTVNVSYLNLTTNNGDPDNFLEFGIQPESKADFMGNNNSHSYNNVDDFSIYIHKNRDIILGTGLRNVIIFPNDSGKVDIETTNTNTNLQIGDGNHSGSPVVKVKKKKISLAPLNFSSSVWLFTTRGNEYYANLIINHSNNKTLTLKKDYNVGIGITNPIIKPTIK</sequence>